<dbReference type="EMBL" id="FNED01000020">
    <property type="protein sequence ID" value="SDJ54869.1"/>
    <property type="molecule type" value="Genomic_DNA"/>
</dbReference>
<evidence type="ECO:0000256" key="9">
    <source>
        <dbReference type="SAM" id="Phobius"/>
    </source>
</evidence>
<keyword evidence="6 9" id="KW-1133">Transmembrane helix</keyword>
<accession>A0A1G8UMC7</accession>
<evidence type="ECO:0000256" key="4">
    <source>
        <dbReference type="ARBA" id="ARBA00022475"/>
    </source>
</evidence>
<organism evidence="10 11">
    <name type="scientific">Aneurinibacillus migulanus</name>
    <name type="common">Bacillus migulanus</name>
    <dbReference type="NCBI Taxonomy" id="47500"/>
    <lineage>
        <taxon>Bacteria</taxon>
        <taxon>Bacillati</taxon>
        <taxon>Bacillota</taxon>
        <taxon>Bacilli</taxon>
        <taxon>Bacillales</taxon>
        <taxon>Paenibacillaceae</taxon>
        <taxon>Aneurinibacillus group</taxon>
        <taxon>Aneurinibacillus</taxon>
    </lineage>
</organism>
<dbReference type="GO" id="GO:0010043">
    <property type="term" value="P:response to zinc ion"/>
    <property type="evidence" value="ECO:0007669"/>
    <property type="project" value="TreeGrafter"/>
</dbReference>
<evidence type="ECO:0000256" key="5">
    <source>
        <dbReference type="ARBA" id="ARBA00022692"/>
    </source>
</evidence>
<feature type="transmembrane region" description="Helical" evidence="9">
    <location>
        <begin position="209"/>
        <end position="233"/>
    </location>
</feature>
<dbReference type="InterPro" id="IPR037294">
    <property type="entry name" value="ABC_BtuC-like"/>
</dbReference>
<sequence>MAALSPKEAMPNMSHGLWIIVTGSLVAASCGFVGCFLILRRMAMLGDAISHAVLPGIVIAFFLSNSIDNVFMLMGATVVGVLTAFFIQTLHVAGVQEDAAIGVVFTSLFAIGVVLVSLFASDIHLDVQHVLYGEIAYVPWDTATIAGVEMPRAVWMVGGVFTLSLLVVGLFYKELKLVSFDAQMAAAAGIPVVFIHYLLMALVSMNTVAAFESVGAILVVAMLVVPGAAAYLLTDRLGVMLGLSVVFGIVSACAGYITAVYFDVSISGAMTTAAGLLFMLCFLFSPRYGVVSRVLEQRRLKKTG</sequence>
<evidence type="ECO:0000256" key="2">
    <source>
        <dbReference type="ARBA" id="ARBA00008034"/>
    </source>
</evidence>
<dbReference type="Gene3D" id="1.10.3470.10">
    <property type="entry name" value="ABC transporter involved in vitamin B12 uptake, BtuC"/>
    <property type="match status" value="1"/>
</dbReference>
<feature type="transmembrane region" description="Helical" evidence="9">
    <location>
        <begin position="70"/>
        <end position="87"/>
    </location>
</feature>
<gene>
    <name evidence="10" type="ORF">SAMN04487909_12072</name>
</gene>
<dbReference type="PANTHER" id="PTHR30477">
    <property type="entry name" value="ABC-TRANSPORTER METAL-BINDING PROTEIN"/>
    <property type="match status" value="1"/>
</dbReference>
<dbReference type="GO" id="GO:0055085">
    <property type="term" value="P:transmembrane transport"/>
    <property type="evidence" value="ECO:0007669"/>
    <property type="project" value="InterPro"/>
</dbReference>
<dbReference type="CDD" id="cd06550">
    <property type="entry name" value="TM_ABC_iron-siderophores_like"/>
    <property type="match status" value="1"/>
</dbReference>
<dbReference type="GO" id="GO:0043190">
    <property type="term" value="C:ATP-binding cassette (ABC) transporter complex"/>
    <property type="evidence" value="ECO:0007669"/>
    <property type="project" value="InterPro"/>
</dbReference>
<name>A0A1G8UMC7_ANEMI</name>
<reference evidence="10 11" key="1">
    <citation type="submission" date="2016-10" db="EMBL/GenBank/DDBJ databases">
        <authorList>
            <person name="de Groot N.N."/>
        </authorList>
    </citation>
    <scope>NUCLEOTIDE SEQUENCE [LARGE SCALE GENOMIC DNA]</scope>
    <source>
        <strain evidence="10 11">DSM 2895</strain>
    </source>
</reference>
<evidence type="ECO:0000256" key="3">
    <source>
        <dbReference type="ARBA" id="ARBA00022448"/>
    </source>
</evidence>
<proteinExistence type="inferred from homology"/>
<keyword evidence="7 9" id="KW-0472">Membrane</keyword>
<feature type="transmembrane region" description="Helical" evidence="9">
    <location>
        <begin position="184"/>
        <end position="203"/>
    </location>
</feature>
<evidence type="ECO:0000313" key="10">
    <source>
        <dbReference type="EMBL" id="SDJ54869.1"/>
    </source>
</evidence>
<evidence type="ECO:0000313" key="11">
    <source>
        <dbReference type="Proteomes" id="UP000182836"/>
    </source>
</evidence>
<keyword evidence="4" id="KW-1003">Cell membrane</keyword>
<protein>
    <submittedName>
        <fullName evidence="10">Manganese/zinc/iron transport system permease protein</fullName>
    </submittedName>
</protein>
<evidence type="ECO:0000256" key="8">
    <source>
        <dbReference type="RuleBase" id="RU003943"/>
    </source>
</evidence>
<dbReference type="Pfam" id="PF00950">
    <property type="entry name" value="ABC-3"/>
    <property type="match status" value="1"/>
</dbReference>
<dbReference type="InterPro" id="IPR001626">
    <property type="entry name" value="ABC_TroCD"/>
</dbReference>
<feature type="transmembrane region" description="Helical" evidence="9">
    <location>
        <begin position="268"/>
        <end position="290"/>
    </location>
</feature>
<keyword evidence="3 8" id="KW-0813">Transport</keyword>
<feature type="transmembrane region" description="Helical" evidence="9">
    <location>
        <begin position="153"/>
        <end position="172"/>
    </location>
</feature>
<keyword evidence="5 8" id="KW-0812">Transmembrane</keyword>
<evidence type="ECO:0000256" key="1">
    <source>
        <dbReference type="ARBA" id="ARBA00004651"/>
    </source>
</evidence>
<feature type="transmembrane region" description="Helical" evidence="9">
    <location>
        <begin position="45"/>
        <end position="64"/>
    </location>
</feature>
<comment type="subcellular location">
    <subcellularLocation>
        <location evidence="1 8">Cell membrane</location>
        <topology evidence="1 8">Multi-pass membrane protein</topology>
    </subcellularLocation>
</comment>
<feature type="transmembrane region" description="Helical" evidence="9">
    <location>
        <begin position="16"/>
        <end position="38"/>
    </location>
</feature>
<feature type="transmembrane region" description="Helical" evidence="9">
    <location>
        <begin position="99"/>
        <end position="120"/>
    </location>
</feature>
<dbReference type="SUPFAM" id="SSF81345">
    <property type="entry name" value="ABC transporter involved in vitamin B12 uptake, BtuC"/>
    <property type="match status" value="1"/>
</dbReference>
<dbReference type="PANTHER" id="PTHR30477:SF8">
    <property type="entry name" value="METAL TRANSPORT SYSTEM MEMBRANE PROTEIN CT_070-RELATED"/>
    <property type="match status" value="1"/>
</dbReference>
<evidence type="ECO:0000256" key="6">
    <source>
        <dbReference type="ARBA" id="ARBA00022989"/>
    </source>
</evidence>
<comment type="similarity">
    <text evidence="2 8">Belongs to the ABC-3 integral membrane protein family.</text>
</comment>
<feature type="transmembrane region" description="Helical" evidence="9">
    <location>
        <begin position="240"/>
        <end position="262"/>
    </location>
</feature>
<dbReference type="PROSITE" id="PS51257">
    <property type="entry name" value="PROKAR_LIPOPROTEIN"/>
    <property type="match status" value="1"/>
</dbReference>
<dbReference type="AlphaFoldDB" id="A0A1G8UMC7"/>
<evidence type="ECO:0000256" key="7">
    <source>
        <dbReference type="ARBA" id="ARBA00023136"/>
    </source>
</evidence>
<dbReference type="Proteomes" id="UP000182836">
    <property type="component" value="Unassembled WGS sequence"/>
</dbReference>